<feature type="domain" description="NADP-dependent oxidoreductase" evidence="3">
    <location>
        <begin position="13"/>
        <end position="154"/>
    </location>
</feature>
<comment type="caution">
    <text evidence="4">The sequence shown here is derived from an EMBL/GenBank/DDBJ whole genome shotgun (WGS) entry which is preliminary data.</text>
</comment>
<evidence type="ECO:0000313" key="4">
    <source>
        <dbReference type="EMBL" id="GFR89161.1"/>
    </source>
</evidence>
<protein>
    <submittedName>
        <fullName evidence="4">4-deoxy-L-erythro-5-hexoseulose uronic acid reductase</fullName>
    </submittedName>
</protein>
<dbReference type="Gene3D" id="3.20.20.100">
    <property type="entry name" value="NADP-dependent oxidoreductase domain"/>
    <property type="match status" value="1"/>
</dbReference>
<dbReference type="PANTHER" id="PTHR43364:SF4">
    <property type="entry name" value="NAD(P)-LINKED OXIDOREDUCTASE SUPERFAMILY PROTEIN"/>
    <property type="match status" value="1"/>
</dbReference>
<organism evidence="4 5">
    <name type="scientific">Elysia marginata</name>
    <dbReference type="NCBI Taxonomy" id="1093978"/>
    <lineage>
        <taxon>Eukaryota</taxon>
        <taxon>Metazoa</taxon>
        <taxon>Spiralia</taxon>
        <taxon>Lophotrochozoa</taxon>
        <taxon>Mollusca</taxon>
        <taxon>Gastropoda</taxon>
        <taxon>Heterobranchia</taxon>
        <taxon>Euthyneura</taxon>
        <taxon>Panpulmonata</taxon>
        <taxon>Sacoglossa</taxon>
        <taxon>Placobranchoidea</taxon>
        <taxon>Plakobranchidae</taxon>
        <taxon>Elysia</taxon>
    </lineage>
</organism>
<dbReference type="SUPFAM" id="SSF51430">
    <property type="entry name" value="NAD(P)-linked oxidoreductase"/>
    <property type="match status" value="1"/>
</dbReference>
<accession>A0AAV4GVP2</accession>
<dbReference type="PANTHER" id="PTHR43364">
    <property type="entry name" value="NADH-SPECIFIC METHYLGLYOXAL REDUCTASE-RELATED"/>
    <property type="match status" value="1"/>
</dbReference>
<dbReference type="EMBL" id="BMAT01012287">
    <property type="protein sequence ID" value="GFR89161.1"/>
    <property type="molecule type" value="Genomic_DNA"/>
</dbReference>
<evidence type="ECO:0000313" key="5">
    <source>
        <dbReference type="Proteomes" id="UP000762676"/>
    </source>
</evidence>
<sequence length="185" mass="20933">MGPPLKKPERIKQQYSLASRESEFEAFQVCKNEGIGVLPWSPLKGGLLTGKVKRGEKPTEGRVGWVASDESRKMQSHPVWHETPDRVFDVIDLAEKIGKKYDRSIAQVAIRWVLQRDVTTSVIIGARTLEQLDQNMAVNDWSLTADEMKQLDDASALDVNYPYLTINLFNADRVNGCTNDYYVAF</sequence>
<keyword evidence="1" id="KW-0560">Oxidoreductase</keyword>
<name>A0AAV4GVP2_9GAST</name>
<gene>
    <name evidence="4" type="ORF">ElyMa_006117600</name>
</gene>
<proteinExistence type="inferred from homology"/>
<dbReference type="InterPro" id="IPR036812">
    <property type="entry name" value="NAD(P)_OxRdtase_dom_sf"/>
</dbReference>
<dbReference type="Proteomes" id="UP000762676">
    <property type="component" value="Unassembled WGS sequence"/>
</dbReference>
<dbReference type="InterPro" id="IPR050523">
    <property type="entry name" value="AKR_Detox_Biosynth"/>
</dbReference>
<evidence type="ECO:0000259" key="3">
    <source>
        <dbReference type="Pfam" id="PF00248"/>
    </source>
</evidence>
<comment type="similarity">
    <text evidence="2">Belongs to the aldo/keto reductase family. Aldo/keto reductase 2 subfamily.</text>
</comment>
<keyword evidence="5" id="KW-1185">Reference proteome</keyword>
<reference evidence="4 5" key="1">
    <citation type="journal article" date="2021" name="Elife">
        <title>Chloroplast acquisition without the gene transfer in kleptoplastic sea slugs, Plakobranchus ocellatus.</title>
        <authorList>
            <person name="Maeda T."/>
            <person name="Takahashi S."/>
            <person name="Yoshida T."/>
            <person name="Shimamura S."/>
            <person name="Takaki Y."/>
            <person name="Nagai Y."/>
            <person name="Toyoda A."/>
            <person name="Suzuki Y."/>
            <person name="Arimoto A."/>
            <person name="Ishii H."/>
            <person name="Satoh N."/>
            <person name="Nishiyama T."/>
            <person name="Hasebe M."/>
            <person name="Maruyama T."/>
            <person name="Minagawa J."/>
            <person name="Obokata J."/>
            <person name="Shigenobu S."/>
        </authorList>
    </citation>
    <scope>NUCLEOTIDE SEQUENCE [LARGE SCALE GENOMIC DNA]</scope>
</reference>
<evidence type="ECO:0000256" key="1">
    <source>
        <dbReference type="ARBA" id="ARBA00023002"/>
    </source>
</evidence>
<dbReference type="AlphaFoldDB" id="A0AAV4GVP2"/>
<dbReference type="Pfam" id="PF00248">
    <property type="entry name" value="Aldo_ket_red"/>
    <property type="match status" value="1"/>
</dbReference>
<dbReference type="GO" id="GO:0016491">
    <property type="term" value="F:oxidoreductase activity"/>
    <property type="evidence" value="ECO:0007669"/>
    <property type="project" value="UniProtKB-KW"/>
</dbReference>
<evidence type="ECO:0000256" key="2">
    <source>
        <dbReference type="ARBA" id="ARBA00038157"/>
    </source>
</evidence>
<dbReference type="InterPro" id="IPR023210">
    <property type="entry name" value="NADP_OxRdtase_dom"/>
</dbReference>